<name>A0A2W5FJD4_9HYPH</name>
<dbReference type="InterPro" id="IPR017741">
    <property type="entry name" value="FAD-dependent_OxRdtase_HpnW"/>
</dbReference>
<dbReference type="PANTHER" id="PTHR13847:SF286">
    <property type="entry name" value="D-AMINO ACID DEHYDROGENASE"/>
    <property type="match status" value="1"/>
</dbReference>
<dbReference type="Gene3D" id="3.30.9.10">
    <property type="entry name" value="D-Amino Acid Oxidase, subunit A, domain 2"/>
    <property type="match status" value="1"/>
</dbReference>
<dbReference type="Pfam" id="PF01266">
    <property type="entry name" value="DAO"/>
    <property type="match status" value="1"/>
</dbReference>
<dbReference type="InterPro" id="IPR006076">
    <property type="entry name" value="FAD-dep_OxRdtase"/>
</dbReference>
<keyword evidence="3" id="KW-0285">Flavoprotein</keyword>
<comment type="cofactor">
    <cofactor evidence="1">
        <name>FAD</name>
        <dbReference type="ChEBI" id="CHEBI:57692"/>
    </cofactor>
</comment>
<accession>A0A2W5FJD4</accession>
<dbReference type="GO" id="GO:0005737">
    <property type="term" value="C:cytoplasm"/>
    <property type="evidence" value="ECO:0007669"/>
    <property type="project" value="TreeGrafter"/>
</dbReference>
<dbReference type="InterPro" id="IPR036188">
    <property type="entry name" value="FAD/NAD-bd_sf"/>
</dbReference>
<comment type="caution">
    <text evidence="6">The sequence shown here is derived from an EMBL/GenBank/DDBJ whole genome shotgun (WGS) entry which is preliminary data.</text>
</comment>
<protein>
    <submittedName>
        <fullName evidence="6">TIGR03364 family FAD-dependent oxidoreductase</fullName>
    </submittedName>
</protein>
<evidence type="ECO:0000256" key="1">
    <source>
        <dbReference type="ARBA" id="ARBA00001974"/>
    </source>
</evidence>
<dbReference type="EMBL" id="QFOL01000008">
    <property type="protein sequence ID" value="PZP53857.1"/>
    <property type="molecule type" value="Genomic_DNA"/>
</dbReference>
<sequence>MSEQFDLAVVGAGIVGLSVALAAVRKGKKVVVIERNAKAIGASIRNFGFITISGQKEGDHWARARRARDVWAEVAQEAGIEVLHRGLVMPAYREEAEAVLDAFLQTDMGADCRRISAAEALEQIPSIRAEGMRGALYSPHELRVESRDAIPKIAAWLEARHGVAFRWSTAVTAVAGTRVTTSRGVIEAEACVVCPGDDFSTLFPDRIAPYKLRVCTLQMLRVMPAGPIKFDAAVMSDLSFGRYEGFADLPVAKALCDRLDAELGDMRREGIHLIAVRSADGSLVVGDSHVYGNAQEPFAQDRIDALIMEAFDQIFDLPGREIIGRWCGSYASSGDRVVMVDEPADNIRLVMVTGGTGASTGFALGEQVVNSLYA</sequence>
<evidence type="ECO:0000256" key="2">
    <source>
        <dbReference type="ARBA" id="ARBA00009410"/>
    </source>
</evidence>
<evidence type="ECO:0000256" key="3">
    <source>
        <dbReference type="ARBA" id="ARBA00022630"/>
    </source>
</evidence>
<dbReference type="AlphaFoldDB" id="A0A2W5FJD4"/>
<organism evidence="6 7">
    <name type="scientific">Agrobacterium fabrum</name>
    <dbReference type="NCBI Taxonomy" id="1176649"/>
    <lineage>
        <taxon>Bacteria</taxon>
        <taxon>Pseudomonadati</taxon>
        <taxon>Pseudomonadota</taxon>
        <taxon>Alphaproteobacteria</taxon>
        <taxon>Hyphomicrobiales</taxon>
        <taxon>Rhizobiaceae</taxon>
        <taxon>Rhizobium/Agrobacterium group</taxon>
        <taxon>Agrobacterium</taxon>
        <taxon>Agrobacterium tumefaciens complex</taxon>
    </lineage>
</organism>
<gene>
    <name evidence="6" type="ORF">DI595_02005</name>
</gene>
<reference evidence="6 7" key="1">
    <citation type="submission" date="2017-08" db="EMBL/GenBank/DDBJ databases">
        <title>Infants hospitalized years apart are colonized by the same room-sourced microbial strains.</title>
        <authorList>
            <person name="Brooks B."/>
            <person name="Olm M.R."/>
            <person name="Firek B.A."/>
            <person name="Baker R."/>
            <person name="Thomas B.C."/>
            <person name="Morowitz M.J."/>
            <person name="Banfield J.F."/>
        </authorList>
    </citation>
    <scope>NUCLEOTIDE SEQUENCE [LARGE SCALE GENOMIC DNA]</scope>
    <source>
        <strain evidence="6">S2_009_000_R2_73</strain>
    </source>
</reference>
<dbReference type="Gene3D" id="3.50.50.60">
    <property type="entry name" value="FAD/NAD(P)-binding domain"/>
    <property type="match status" value="1"/>
</dbReference>
<dbReference type="GO" id="GO:0016491">
    <property type="term" value="F:oxidoreductase activity"/>
    <property type="evidence" value="ECO:0007669"/>
    <property type="project" value="UniProtKB-KW"/>
</dbReference>
<keyword evidence="4" id="KW-0560">Oxidoreductase</keyword>
<evidence type="ECO:0000256" key="4">
    <source>
        <dbReference type="ARBA" id="ARBA00023002"/>
    </source>
</evidence>
<feature type="domain" description="FAD dependent oxidoreductase" evidence="5">
    <location>
        <begin position="6"/>
        <end position="369"/>
    </location>
</feature>
<proteinExistence type="inferred from homology"/>
<dbReference type="SUPFAM" id="SSF51905">
    <property type="entry name" value="FAD/NAD(P)-binding domain"/>
    <property type="match status" value="1"/>
</dbReference>
<comment type="similarity">
    <text evidence="2">Belongs to the DadA oxidoreductase family.</text>
</comment>
<dbReference type="PANTHER" id="PTHR13847">
    <property type="entry name" value="SARCOSINE DEHYDROGENASE-RELATED"/>
    <property type="match status" value="1"/>
</dbReference>
<evidence type="ECO:0000313" key="6">
    <source>
        <dbReference type="EMBL" id="PZP53857.1"/>
    </source>
</evidence>
<dbReference type="NCBIfam" id="TIGR03364">
    <property type="entry name" value="HpnW_proposed"/>
    <property type="match status" value="1"/>
</dbReference>
<evidence type="ECO:0000259" key="5">
    <source>
        <dbReference type="Pfam" id="PF01266"/>
    </source>
</evidence>
<dbReference type="Proteomes" id="UP000249769">
    <property type="component" value="Unassembled WGS sequence"/>
</dbReference>
<evidence type="ECO:0000313" key="7">
    <source>
        <dbReference type="Proteomes" id="UP000249769"/>
    </source>
</evidence>